<dbReference type="InterPro" id="IPR001387">
    <property type="entry name" value="Cro/C1-type_HTH"/>
</dbReference>
<dbReference type="GO" id="GO:0003677">
    <property type="term" value="F:DNA binding"/>
    <property type="evidence" value="ECO:0007669"/>
    <property type="project" value="InterPro"/>
</dbReference>
<dbReference type="CDD" id="cd00093">
    <property type="entry name" value="HTH_XRE"/>
    <property type="match status" value="1"/>
</dbReference>
<reference evidence="2" key="1">
    <citation type="journal article" date="2021" name="Proc. Natl. Acad. Sci. U.S.A.">
        <title>A Catalog of Tens of Thousands of Viruses from Human Metagenomes Reveals Hidden Associations with Chronic Diseases.</title>
        <authorList>
            <person name="Tisza M.J."/>
            <person name="Buck C.B."/>
        </authorList>
    </citation>
    <scope>NUCLEOTIDE SEQUENCE</scope>
    <source>
        <strain evidence="2">Ct8NQ14</strain>
    </source>
</reference>
<sequence length="65" mass="7346">MKILLENIMVKKNLSLRQVSLLTGVPKSTIDDIVAGRKSPRMDVMEKLAKGLKVRISDLYDSPYK</sequence>
<evidence type="ECO:0000313" key="2">
    <source>
        <dbReference type="EMBL" id="DAE08088.1"/>
    </source>
</evidence>
<dbReference type="EMBL" id="BK015464">
    <property type="protein sequence ID" value="DAE08088.1"/>
    <property type="molecule type" value="Genomic_DNA"/>
</dbReference>
<dbReference type="Gene3D" id="1.10.260.40">
    <property type="entry name" value="lambda repressor-like DNA-binding domains"/>
    <property type="match status" value="1"/>
</dbReference>
<dbReference type="InterPro" id="IPR010982">
    <property type="entry name" value="Lambda_DNA-bd_dom_sf"/>
</dbReference>
<proteinExistence type="predicted"/>
<dbReference type="SMART" id="SM00530">
    <property type="entry name" value="HTH_XRE"/>
    <property type="match status" value="1"/>
</dbReference>
<organism evidence="2">
    <name type="scientific">Siphoviridae sp. ct8NQ14</name>
    <dbReference type="NCBI Taxonomy" id="2825363"/>
    <lineage>
        <taxon>Viruses</taxon>
        <taxon>Duplodnaviria</taxon>
        <taxon>Heunggongvirae</taxon>
        <taxon>Uroviricota</taxon>
        <taxon>Caudoviricetes</taxon>
    </lineage>
</organism>
<feature type="domain" description="HTH cro/C1-type" evidence="1">
    <location>
        <begin position="5"/>
        <end position="59"/>
    </location>
</feature>
<dbReference type="PROSITE" id="PS50943">
    <property type="entry name" value="HTH_CROC1"/>
    <property type="match status" value="1"/>
</dbReference>
<protein>
    <submittedName>
        <fullName evidence="2">Helix-turn-helix domain protein</fullName>
    </submittedName>
</protein>
<accession>A0A8S5PMV8</accession>
<dbReference type="SUPFAM" id="SSF47413">
    <property type="entry name" value="lambda repressor-like DNA-binding domains"/>
    <property type="match status" value="1"/>
</dbReference>
<dbReference type="Pfam" id="PF01381">
    <property type="entry name" value="HTH_3"/>
    <property type="match status" value="1"/>
</dbReference>
<evidence type="ECO:0000259" key="1">
    <source>
        <dbReference type="PROSITE" id="PS50943"/>
    </source>
</evidence>
<name>A0A8S5PMV8_9CAUD</name>